<dbReference type="RefSeq" id="WP_322611154.1">
    <property type="nucleotide sequence ID" value="NZ_JAXLNX010000006.1"/>
</dbReference>
<keyword evidence="3" id="KW-0028">Amino-acid biosynthesis</keyword>
<dbReference type="SUPFAM" id="SSF56235">
    <property type="entry name" value="N-terminal nucleophile aminohydrolases (Ntn hydrolases)"/>
    <property type="match status" value="1"/>
</dbReference>
<dbReference type="PANTHER" id="PTHR43284">
    <property type="entry name" value="ASPARAGINE SYNTHETASE (GLUTAMINE-HYDROLYZING)"/>
    <property type="match status" value="1"/>
</dbReference>
<evidence type="ECO:0000256" key="1">
    <source>
        <dbReference type="ARBA" id="ARBA00005187"/>
    </source>
</evidence>
<evidence type="ECO:0000313" key="6">
    <source>
        <dbReference type="EMBL" id="MEA0976132.1"/>
    </source>
</evidence>
<organism evidence="6 7">
    <name type="scientific">Lysinibacillus irui</name>
    <dbReference type="NCBI Taxonomy" id="2998077"/>
    <lineage>
        <taxon>Bacteria</taxon>
        <taxon>Bacillati</taxon>
        <taxon>Bacillota</taxon>
        <taxon>Bacilli</taxon>
        <taxon>Bacillales</taxon>
        <taxon>Bacillaceae</taxon>
        <taxon>Lysinibacillus</taxon>
    </lineage>
</organism>
<dbReference type="CDD" id="cd01991">
    <property type="entry name" value="Asn_synthase_B_C"/>
    <property type="match status" value="1"/>
</dbReference>
<dbReference type="PROSITE" id="PS51278">
    <property type="entry name" value="GATASE_TYPE_2"/>
    <property type="match status" value="1"/>
</dbReference>
<keyword evidence="3" id="KW-0061">Asparagine biosynthesis</keyword>
<comment type="pathway">
    <text evidence="1">Amino-acid biosynthesis; L-asparagine biosynthesis; L-asparagine from L-aspartate (L-Gln route): step 1/1.</text>
</comment>
<proteinExistence type="predicted"/>
<dbReference type="EC" id="6.3.5.4" evidence="2"/>
<protein>
    <recommendedName>
        <fullName evidence="2">asparagine synthase (glutamine-hydrolyzing)</fullName>
        <ecNumber evidence="2">6.3.5.4</ecNumber>
    </recommendedName>
</protein>
<evidence type="ECO:0000256" key="3">
    <source>
        <dbReference type="ARBA" id="ARBA00022888"/>
    </source>
</evidence>
<dbReference type="InterPro" id="IPR001962">
    <property type="entry name" value="Asn_synthase"/>
</dbReference>
<reference evidence="6 7" key="1">
    <citation type="submission" date="2023-12" db="EMBL/GenBank/DDBJ databases">
        <title>Genome comparison identifies genes involved in endophytic behavior of Lysinibacillus irui and provides insights into its role as a plant-growth promoting bacterium.</title>
        <authorList>
            <person name="Hilario S."/>
            <person name="Matos I."/>
            <person name="Goncalves M.F.M."/>
            <person name="Pardo C.A."/>
            <person name="Santos M.J."/>
        </authorList>
    </citation>
    <scope>NUCLEOTIDE SEQUENCE [LARGE SCALE GENOMIC DNA]</scope>
    <source>
        <strain evidence="6 7">B3</strain>
    </source>
</reference>
<dbReference type="InterPro" id="IPR029055">
    <property type="entry name" value="Ntn_hydrolases_N"/>
</dbReference>
<dbReference type="Proteomes" id="UP001289615">
    <property type="component" value="Unassembled WGS sequence"/>
</dbReference>
<dbReference type="Gene3D" id="3.60.20.10">
    <property type="entry name" value="Glutamine Phosphoribosylpyrophosphate, subunit 1, domain 1"/>
    <property type="match status" value="1"/>
</dbReference>
<dbReference type="InterPro" id="IPR017932">
    <property type="entry name" value="GATase_2_dom"/>
</dbReference>
<dbReference type="InterPro" id="IPR014729">
    <property type="entry name" value="Rossmann-like_a/b/a_fold"/>
</dbReference>
<dbReference type="Gene3D" id="3.40.50.620">
    <property type="entry name" value="HUPs"/>
    <property type="match status" value="1"/>
</dbReference>
<comment type="catalytic activity">
    <reaction evidence="4">
        <text>L-aspartate + L-glutamine + ATP + H2O = L-asparagine + L-glutamate + AMP + diphosphate + H(+)</text>
        <dbReference type="Rhea" id="RHEA:12228"/>
        <dbReference type="ChEBI" id="CHEBI:15377"/>
        <dbReference type="ChEBI" id="CHEBI:15378"/>
        <dbReference type="ChEBI" id="CHEBI:29985"/>
        <dbReference type="ChEBI" id="CHEBI:29991"/>
        <dbReference type="ChEBI" id="CHEBI:30616"/>
        <dbReference type="ChEBI" id="CHEBI:33019"/>
        <dbReference type="ChEBI" id="CHEBI:58048"/>
        <dbReference type="ChEBI" id="CHEBI:58359"/>
        <dbReference type="ChEBI" id="CHEBI:456215"/>
        <dbReference type="EC" id="6.3.5.4"/>
    </reaction>
</comment>
<dbReference type="SUPFAM" id="SSF52402">
    <property type="entry name" value="Adenine nucleotide alpha hydrolases-like"/>
    <property type="match status" value="1"/>
</dbReference>
<dbReference type="Pfam" id="PF13537">
    <property type="entry name" value="GATase_7"/>
    <property type="match status" value="1"/>
</dbReference>
<gene>
    <name evidence="6" type="ORF">U6C28_07440</name>
</gene>
<evidence type="ECO:0000256" key="2">
    <source>
        <dbReference type="ARBA" id="ARBA00012737"/>
    </source>
</evidence>
<comment type="caution">
    <text evidence="6">The sequence shown here is derived from an EMBL/GenBank/DDBJ whole genome shotgun (WGS) entry which is preliminary data.</text>
</comment>
<dbReference type="PANTHER" id="PTHR43284:SF1">
    <property type="entry name" value="ASPARAGINE SYNTHETASE"/>
    <property type="match status" value="1"/>
</dbReference>
<keyword evidence="7" id="KW-1185">Reference proteome</keyword>
<evidence type="ECO:0000313" key="7">
    <source>
        <dbReference type="Proteomes" id="UP001289615"/>
    </source>
</evidence>
<evidence type="ECO:0000259" key="5">
    <source>
        <dbReference type="PROSITE" id="PS51278"/>
    </source>
</evidence>
<name>A0ABU5NJC4_9BACI</name>
<evidence type="ECO:0000256" key="4">
    <source>
        <dbReference type="ARBA" id="ARBA00048741"/>
    </source>
</evidence>
<sequence length="576" mass="67264">MNWYLFEFINNSECEINDNGHLKINSKSKVNYFNTSSQNFVLKAAYAQNTTPYVFFENNDVLIVGDIVIYNILNHGVYENVDWTEQELLTNLISLYNTFGLDFVKRLDGEFSFVLFDKKNFTLMACRDTLGVKRLFYLKTDTKLVVASDIFLLKSYLNTPELNGVYFQEYLNANGIVDSYLTPYKDILRLPSGNMFVYENKEINLIKYVNYDELFSDKWMVKETTINREALIEEFESILNKAVLRRVHKSKRNTVLLSGGLDSTTIFNVSKRLGQRYGEINSVSVVFDELKECDESAYITELLEQYNSKGTFLNYDSVLMYEDLRNNILRFDEPYATAPTCEFISPLIESSVNNNTYSILTGYGGDQLLTNPPYLLRDYVREGKIKDMFGDLTKYCMYTNMSAFKGLREYIIQPHPFSRATKNKRNHARNLFYQMLNAKANHYMDRAIGGFYGADIKHPFLDRELISFMIKIPSHILFDPFYTKKILRDSQKNKLPDSIRLRINKTSHIAHTLKSIRKNWNSIYSNVKSPLVVSKLGLCSEEFWEENLYKWRNGLLIDEAFLLLFSIEVWIMQEVK</sequence>
<dbReference type="Pfam" id="PF00733">
    <property type="entry name" value="Asn_synthase"/>
    <property type="match status" value="1"/>
</dbReference>
<accession>A0ABU5NJC4</accession>
<dbReference type="InterPro" id="IPR051786">
    <property type="entry name" value="ASN_synthetase/amidase"/>
</dbReference>
<feature type="domain" description="Glutamine amidotransferase type-2" evidence="5">
    <location>
        <begin position="1"/>
        <end position="201"/>
    </location>
</feature>
<dbReference type="EMBL" id="JAXUIA010000003">
    <property type="protein sequence ID" value="MEA0976132.1"/>
    <property type="molecule type" value="Genomic_DNA"/>
</dbReference>